<reference evidence="2 3" key="1">
    <citation type="submission" date="2018-07" db="EMBL/GenBank/DDBJ databases">
        <title>Draft Genome Sequence of Pseudomonas fluorescens AHK-1 associated with canker disease of kiwifruit.</title>
        <authorList>
            <person name="Wu Z."/>
        </authorList>
    </citation>
    <scope>NUCLEOTIDE SEQUENCE [LARGE SCALE GENOMIC DNA]</scope>
    <source>
        <strain evidence="2 3">AHK-1</strain>
    </source>
</reference>
<evidence type="ECO:0000313" key="2">
    <source>
        <dbReference type="EMBL" id="RDS88237.1"/>
    </source>
</evidence>
<proteinExistence type="predicted"/>
<accession>A0A7Z6MSP0</accession>
<organism evidence="2 3">
    <name type="scientific">Pseudomonas fluorescens</name>
    <dbReference type="NCBI Taxonomy" id="294"/>
    <lineage>
        <taxon>Bacteria</taxon>
        <taxon>Pseudomonadati</taxon>
        <taxon>Pseudomonadota</taxon>
        <taxon>Gammaproteobacteria</taxon>
        <taxon>Pseudomonadales</taxon>
        <taxon>Pseudomonadaceae</taxon>
        <taxon>Pseudomonas</taxon>
    </lineage>
</organism>
<protein>
    <submittedName>
        <fullName evidence="2">Uncharacterized protein</fullName>
    </submittedName>
</protein>
<name>A0A7Z6MSP0_PSEFL</name>
<dbReference type="Proteomes" id="UP000255541">
    <property type="component" value="Unassembled WGS sequence"/>
</dbReference>
<gene>
    <name evidence="2" type="ORF">DL347_26035</name>
</gene>
<evidence type="ECO:0000313" key="3">
    <source>
        <dbReference type="Proteomes" id="UP000255541"/>
    </source>
</evidence>
<comment type="caution">
    <text evidence="2">The sequence shown here is derived from an EMBL/GenBank/DDBJ whole genome shotgun (WGS) entry which is preliminary data.</text>
</comment>
<sequence>MARALASVGARSGRKKPGLLRSPAGASALATNGTGWNAAFSITERWFIEMQILRTGPCLHDPGQTLTARGPVPDERH</sequence>
<evidence type="ECO:0000256" key="1">
    <source>
        <dbReference type="SAM" id="MobiDB-lite"/>
    </source>
</evidence>
<feature type="region of interest" description="Disordered" evidence="1">
    <location>
        <begin position="1"/>
        <end position="27"/>
    </location>
</feature>
<dbReference type="EMBL" id="QRBA01000017">
    <property type="protein sequence ID" value="RDS88237.1"/>
    <property type="molecule type" value="Genomic_DNA"/>
</dbReference>
<dbReference type="AlphaFoldDB" id="A0A7Z6MSP0"/>